<protein>
    <recommendedName>
        <fullName evidence="4">Solute-binding protein family 5 domain-containing protein</fullName>
    </recommendedName>
</protein>
<name>U7VBX6_9FUSO</name>
<dbReference type="InterPro" id="IPR039424">
    <property type="entry name" value="SBP_5"/>
</dbReference>
<dbReference type="GO" id="GO:0042597">
    <property type="term" value="C:periplasmic space"/>
    <property type="evidence" value="ECO:0007669"/>
    <property type="project" value="UniProtKB-ARBA"/>
</dbReference>
<dbReference type="Gene3D" id="3.40.190.10">
    <property type="entry name" value="Periplasmic binding protein-like II"/>
    <property type="match status" value="1"/>
</dbReference>
<evidence type="ECO:0000256" key="2">
    <source>
        <dbReference type="ARBA" id="ARBA00022448"/>
    </source>
</evidence>
<dbReference type="eggNOG" id="COG0747">
    <property type="taxonomic scope" value="Bacteria"/>
</dbReference>
<organism evidence="5 6">
    <name type="scientific">Cetobacterium somerae ATCC BAA-474</name>
    <dbReference type="NCBI Taxonomy" id="1319815"/>
    <lineage>
        <taxon>Bacteria</taxon>
        <taxon>Fusobacteriati</taxon>
        <taxon>Fusobacteriota</taxon>
        <taxon>Fusobacteriia</taxon>
        <taxon>Fusobacteriales</taxon>
        <taxon>Fusobacteriaceae</taxon>
        <taxon>Cetobacterium</taxon>
    </lineage>
</organism>
<accession>U7VBX6</accession>
<evidence type="ECO:0000313" key="6">
    <source>
        <dbReference type="Proteomes" id="UP000017081"/>
    </source>
</evidence>
<evidence type="ECO:0000256" key="3">
    <source>
        <dbReference type="ARBA" id="ARBA00022729"/>
    </source>
</evidence>
<dbReference type="RefSeq" id="WP_023050528.1">
    <property type="nucleotide sequence ID" value="NZ_CP173062.2"/>
</dbReference>
<keyword evidence="6" id="KW-1185">Reference proteome</keyword>
<dbReference type="InterPro" id="IPR000914">
    <property type="entry name" value="SBP_5_dom"/>
</dbReference>
<dbReference type="EMBL" id="AXZF01000038">
    <property type="protein sequence ID" value="ERT69021.1"/>
    <property type="molecule type" value="Genomic_DNA"/>
</dbReference>
<keyword evidence="2" id="KW-0813">Transport</keyword>
<evidence type="ECO:0000259" key="4">
    <source>
        <dbReference type="Pfam" id="PF00496"/>
    </source>
</evidence>
<dbReference type="GO" id="GO:1904680">
    <property type="term" value="F:peptide transmembrane transporter activity"/>
    <property type="evidence" value="ECO:0007669"/>
    <property type="project" value="TreeGrafter"/>
</dbReference>
<comment type="caution">
    <text evidence="5">The sequence shown here is derived from an EMBL/GenBank/DDBJ whole genome shotgun (WGS) entry which is preliminary data.</text>
</comment>
<dbReference type="STRING" id="1319815.HMPREF0202_00987"/>
<proteinExistence type="inferred from homology"/>
<dbReference type="SUPFAM" id="SSF53850">
    <property type="entry name" value="Periplasmic binding protein-like II"/>
    <property type="match status" value="1"/>
</dbReference>
<dbReference type="InterPro" id="IPR030678">
    <property type="entry name" value="Peptide/Ni-bd"/>
</dbReference>
<dbReference type="GO" id="GO:0043190">
    <property type="term" value="C:ATP-binding cassette (ABC) transporter complex"/>
    <property type="evidence" value="ECO:0007669"/>
    <property type="project" value="InterPro"/>
</dbReference>
<dbReference type="PROSITE" id="PS51257">
    <property type="entry name" value="PROKAR_LIPOPROTEIN"/>
    <property type="match status" value="1"/>
</dbReference>
<dbReference type="Proteomes" id="UP000017081">
    <property type="component" value="Unassembled WGS sequence"/>
</dbReference>
<dbReference type="GO" id="GO:0015833">
    <property type="term" value="P:peptide transport"/>
    <property type="evidence" value="ECO:0007669"/>
    <property type="project" value="TreeGrafter"/>
</dbReference>
<gene>
    <name evidence="5" type="ORF">HMPREF0202_00987</name>
</gene>
<feature type="domain" description="Solute-binding protein family 5" evidence="4">
    <location>
        <begin position="75"/>
        <end position="420"/>
    </location>
</feature>
<evidence type="ECO:0000313" key="5">
    <source>
        <dbReference type="EMBL" id="ERT69021.1"/>
    </source>
</evidence>
<dbReference type="AlphaFoldDB" id="U7VBX6"/>
<dbReference type="PANTHER" id="PTHR30290:SF9">
    <property type="entry name" value="OLIGOPEPTIDE-BINDING PROTEIN APPA"/>
    <property type="match status" value="1"/>
</dbReference>
<dbReference type="HOGENOM" id="CLU_017028_7_4_0"/>
<dbReference type="PANTHER" id="PTHR30290">
    <property type="entry name" value="PERIPLASMIC BINDING COMPONENT OF ABC TRANSPORTER"/>
    <property type="match status" value="1"/>
</dbReference>
<dbReference type="Gene3D" id="3.10.105.10">
    <property type="entry name" value="Dipeptide-binding Protein, Domain 3"/>
    <property type="match status" value="1"/>
</dbReference>
<dbReference type="PIRSF" id="PIRSF002741">
    <property type="entry name" value="MppA"/>
    <property type="match status" value="1"/>
</dbReference>
<sequence length="502" mass="56588">MNKGLKNLLMILLVFIFGSCGEKTENKKEIKTLVYTMAVEPITLDPYSVTDVYSRRVIKNVFDTLLESDENNEKVPSLAKSWKYLDDKTVEFKLNKDIKFHNGETLTSDDVKYSLEKAKESLKVGYYFDMIESIETPDLETVIIKTNEPSGTLFTTLAHAASSIVNKKDYENNKDKKFKPVGTGPYKLTDWEVGSKLVLEKNSEYFGIEPTIEKVEIKIIPEDNNRVIALQTGEAQIAFDLSASSLKSLENERDINIYTVESLGTNYLGFNTTHPKLKDIRVRQAIAKGIDMDSAIEVLFEGKGRRSTSILGPKVFGYKENTVPNYNTEEAKALLKEAGYDGNLELTLATGNVNISKQFAEIFQYQLKEIGIDLKIVTLDMGALLKETSNQEKSELFFLGWSNSTGDADNGFTANLHTVNYGIGNRFFYSNKEFDKLVDSGKNEIDQNKRLAYYKEAQDMVSKDLPFLPVSVIMYNSGVSNRIEGYKADALGYLKFNTLKIN</sequence>
<evidence type="ECO:0000256" key="1">
    <source>
        <dbReference type="ARBA" id="ARBA00005695"/>
    </source>
</evidence>
<reference evidence="5 6" key="1">
    <citation type="submission" date="2013-08" db="EMBL/GenBank/DDBJ databases">
        <authorList>
            <person name="Weinstock G."/>
            <person name="Sodergren E."/>
            <person name="Wylie T."/>
            <person name="Fulton L."/>
            <person name="Fulton R."/>
            <person name="Fronick C."/>
            <person name="O'Laughlin M."/>
            <person name="Godfrey J."/>
            <person name="Miner T."/>
            <person name="Herter B."/>
            <person name="Appelbaum E."/>
            <person name="Cordes M."/>
            <person name="Lek S."/>
            <person name="Wollam A."/>
            <person name="Pepin K.H."/>
            <person name="Palsikar V.B."/>
            <person name="Mitreva M."/>
            <person name="Wilson R.K."/>
        </authorList>
    </citation>
    <scope>NUCLEOTIDE SEQUENCE [LARGE SCALE GENOMIC DNA]</scope>
    <source>
        <strain evidence="5 6">ATCC BAA-474</strain>
    </source>
</reference>
<dbReference type="Gene3D" id="3.90.76.10">
    <property type="entry name" value="Dipeptide-binding Protein, Domain 1"/>
    <property type="match status" value="1"/>
</dbReference>
<dbReference type="Pfam" id="PF00496">
    <property type="entry name" value="SBP_bac_5"/>
    <property type="match status" value="1"/>
</dbReference>
<comment type="similarity">
    <text evidence="1">Belongs to the bacterial solute-binding protein 5 family.</text>
</comment>
<keyword evidence="3" id="KW-0732">Signal</keyword>